<accession>A0A077ZNV1</accession>
<evidence type="ECO:0000256" key="2">
    <source>
        <dbReference type="ARBA" id="ARBA00023002"/>
    </source>
</evidence>
<dbReference type="InterPro" id="IPR014189">
    <property type="entry name" value="Quinone_OxRdtase_PIG3"/>
</dbReference>
<dbReference type="SMART" id="SM00829">
    <property type="entry name" value="PKS_ER"/>
    <property type="match status" value="1"/>
</dbReference>
<dbReference type="Gene3D" id="3.40.50.720">
    <property type="entry name" value="NAD(P)-binding Rossmann-like Domain"/>
    <property type="match status" value="1"/>
</dbReference>
<dbReference type="Gene3D" id="3.90.180.10">
    <property type="entry name" value="Medium-chain alcohol dehydrogenases, catalytic domain"/>
    <property type="match status" value="1"/>
</dbReference>
<dbReference type="AlphaFoldDB" id="A0A077ZNV1"/>
<dbReference type="InterPro" id="IPR036291">
    <property type="entry name" value="NAD(P)-bd_dom_sf"/>
</dbReference>
<dbReference type="InParanoid" id="A0A077ZNV1"/>
<dbReference type="PANTHER" id="PTHR48106">
    <property type="entry name" value="QUINONE OXIDOREDUCTASE PIG3-RELATED"/>
    <property type="match status" value="1"/>
</dbReference>
<dbReference type="GO" id="GO:0003960">
    <property type="term" value="F:quinone reductase (NADPH) activity"/>
    <property type="evidence" value="ECO:0007669"/>
    <property type="project" value="TreeGrafter"/>
</dbReference>
<organism evidence="4 5">
    <name type="scientific">Stylonychia lemnae</name>
    <name type="common">Ciliate</name>
    <dbReference type="NCBI Taxonomy" id="5949"/>
    <lineage>
        <taxon>Eukaryota</taxon>
        <taxon>Sar</taxon>
        <taxon>Alveolata</taxon>
        <taxon>Ciliophora</taxon>
        <taxon>Intramacronucleata</taxon>
        <taxon>Spirotrichea</taxon>
        <taxon>Stichotrichia</taxon>
        <taxon>Sporadotrichida</taxon>
        <taxon>Oxytrichidae</taxon>
        <taxon>Stylonychinae</taxon>
        <taxon>Stylonychia</taxon>
    </lineage>
</organism>
<dbReference type="Proteomes" id="UP000039865">
    <property type="component" value="Unassembled WGS sequence"/>
</dbReference>
<proteinExistence type="predicted"/>
<keyword evidence="2" id="KW-0560">Oxidoreductase</keyword>
<gene>
    <name evidence="4" type="primary">Contig19807.g21005</name>
    <name evidence="4" type="ORF">STYLEM_88</name>
</gene>
<keyword evidence="5" id="KW-1185">Reference proteome</keyword>
<name>A0A077ZNV1_STYLE</name>
<dbReference type="Pfam" id="PF13602">
    <property type="entry name" value="ADH_zinc_N_2"/>
    <property type="match status" value="1"/>
</dbReference>
<dbReference type="InterPro" id="IPR011032">
    <property type="entry name" value="GroES-like_sf"/>
</dbReference>
<dbReference type="GO" id="GO:0070402">
    <property type="term" value="F:NADPH binding"/>
    <property type="evidence" value="ECO:0007669"/>
    <property type="project" value="TreeGrafter"/>
</dbReference>
<evidence type="ECO:0000313" key="4">
    <source>
        <dbReference type="EMBL" id="CDW71149.1"/>
    </source>
</evidence>
<evidence type="ECO:0000313" key="5">
    <source>
        <dbReference type="Proteomes" id="UP000039865"/>
    </source>
</evidence>
<reference evidence="4 5" key="1">
    <citation type="submission" date="2014-06" db="EMBL/GenBank/DDBJ databases">
        <authorList>
            <person name="Swart Estienne"/>
        </authorList>
    </citation>
    <scope>NUCLEOTIDE SEQUENCE [LARGE SCALE GENOMIC DNA]</scope>
    <source>
        <strain evidence="4 5">130c</strain>
    </source>
</reference>
<dbReference type="SUPFAM" id="SSF50129">
    <property type="entry name" value="GroES-like"/>
    <property type="match status" value="1"/>
</dbReference>
<dbReference type="OMA" id="WAEVPDP"/>
<evidence type="ECO:0000259" key="3">
    <source>
        <dbReference type="SMART" id="SM00829"/>
    </source>
</evidence>
<dbReference type="InterPro" id="IPR020843">
    <property type="entry name" value="ER"/>
</dbReference>
<dbReference type="SUPFAM" id="SSF51735">
    <property type="entry name" value="NAD(P)-binding Rossmann-fold domains"/>
    <property type="match status" value="1"/>
</dbReference>
<dbReference type="OrthoDB" id="3509362at2759"/>
<evidence type="ECO:0000256" key="1">
    <source>
        <dbReference type="ARBA" id="ARBA00022857"/>
    </source>
</evidence>
<protein>
    <submittedName>
        <fullName evidence="4">Zinc-binding dehydrogenase family protein</fullName>
    </submittedName>
</protein>
<feature type="domain" description="Enoyl reductase (ER)" evidence="3">
    <location>
        <begin position="10"/>
        <end position="320"/>
    </location>
</feature>
<keyword evidence="1" id="KW-0521">NADP</keyword>
<dbReference type="GO" id="GO:0048038">
    <property type="term" value="F:quinone binding"/>
    <property type="evidence" value="ECO:0007669"/>
    <property type="project" value="TreeGrafter"/>
</dbReference>
<dbReference type="CDD" id="cd05276">
    <property type="entry name" value="p53_inducible_oxidoreductase"/>
    <property type="match status" value="1"/>
</dbReference>
<sequence>MRAIVCEGTGGPEVMKISDTVDLPQCNQNEVLLKIEATAVNRADTLQRKGKYPPPRGVTDIIGLECVGYKTDPKTLQVDKSKLFMTLLSGGGYAQQYQYSSFKIQFRYAKVHYSHLMPVPKGLVLEEIAAIPEVWLTAFQLLHKVGNGQSGETALVLAAASGVGTSLIQLAKKNKMNVIAVASNQEKLNLCKFQNILEYTNKKGVDVILDPILASNFDYNMKSIGMDSRWVMYGTMGGLKVENANFTNLILKRGQILVSTLRNRTDEYKAQLIKDFSSACIQQFEMKRLKPIVDRVMKLSEVQQAHEIIEKNQNAGKIILINDL</sequence>
<dbReference type="PANTHER" id="PTHR48106:SF18">
    <property type="entry name" value="QUINONE OXIDOREDUCTASE PIG3"/>
    <property type="match status" value="1"/>
</dbReference>
<dbReference type="EMBL" id="CCKQ01000086">
    <property type="protein sequence ID" value="CDW71149.1"/>
    <property type="molecule type" value="Genomic_DNA"/>
</dbReference>